<dbReference type="InterPro" id="IPR037066">
    <property type="entry name" value="Plug_dom_sf"/>
</dbReference>
<comment type="subcellular location">
    <subcellularLocation>
        <location evidence="1 8">Cell outer membrane</location>
        <topology evidence="1 8">Multi-pass membrane protein</topology>
    </subcellularLocation>
</comment>
<dbReference type="PROSITE" id="PS52016">
    <property type="entry name" value="TONB_DEPENDENT_REC_3"/>
    <property type="match status" value="1"/>
</dbReference>
<evidence type="ECO:0000256" key="8">
    <source>
        <dbReference type="PROSITE-ProRule" id="PRU01360"/>
    </source>
</evidence>
<evidence type="ECO:0000256" key="7">
    <source>
        <dbReference type="ARBA" id="ARBA00023237"/>
    </source>
</evidence>
<comment type="similarity">
    <text evidence="8 9">Belongs to the TonB-dependent receptor family.</text>
</comment>
<dbReference type="Gene3D" id="2.40.170.20">
    <property type="entry name" value="TonB-dependent receptor, beta-barrel domain"/>
    <property type="match status" value="1"/>
</dbReference>
<dbReference type="NCBIfam" id="TIGR04056">
    <property type="entry name" value="OMP_RagA_SusC"/>
    <property type="match status" value="1"/>
</dbReference>
<gene>
    <name evidence="13" type="ORF">SAMN04488109_2969</name>
</gene>
<evidence type="ECO:0000259" key="11">
    <source>
        <dbReference type="Pfam" id="PF00593"/>
    </source>
</evidence>
<keyword evidence="14" id="KW-1185">Reference proteome</keyword>
<evidence type="ECO:0000313" key="13">
    <source>
        <dbReference type="EMBL" id="SHH16602.1"/>
    </source>
</evidence>
<evidence type="ECO:0000256" key="6">
    <source>
        <dbReference type="ARBA" id="ARBA00023136"/>
    </source>
</evidence>
<dbReference type="STRING" id="947013.SAMN04488109_2969"/>
<dbReference type="SUPFAM" id="SSF49464">
    <property type="entry name" value="Carboxypeptidase regulatory domain-like"/>
    <property type="match status" value="1"/>
</dbReference>
<dbReference type="InterPro" id="IPR008969">
    <property type="entry name" value="CarboxyPept-like_regulatory"/>
</dbReference>
<reference evidence="13 14" key="1">
    <citation type="submission" date="2016-11" db="EMBL/GenBank/DDBJ databases">
        <authorList>
            <person name="Jaros S."/>
            <person name="Januszkiewicz K."/>
            <person name="Wedrychowicz H."/>
        </authorList>
    </citation>
    <scope>NUCLEOTIDE SEQUENCE [LARGE SCALE GENOMIC DNA]</scope>
    <source>
        <strain evidence="13 14">DSM 24574</strain>
    </source>
</reference>
<dbReference type="Proteomes" id="UP000184212">
    <property type="component" value="Unassembled WGS sequence"/>
</dbReference>
<keyword evidence="6 8" id="KW-0472">Membrane</keyword>
<dbReference type="InterPro" id="IPR012910">
    <property type="entry name" value="Plug_dom"/>
</dbReference>
<dbReference type="NCBIfam" id="TIGR04057">
    <property type="entry name" value="SusC_RagA_signa"/>
    <property type="match status" value="1"/>
</dbReference>
<keyword evidence="10" id="KW-0732">Signal</keyword>
<evidence type="ECO:0000256" key="4">
    <source>
        <dbReference type="ARBA" id="ARBA00022692"/>
    </source>
</evidence>
<evidence type="ECO:0000256" key="9">
    <source>
        <dbReference type="RuleBase" id="RU003357"/>
    </source>
</evidence>
<dbReference type="InterPro" id="IPR039426">
    <property type="entry name" value="TonB-dep_rcpt-like"/>
</dbReference>
<sequence>MTKKIYRSVWFASVCFFLLGFVPAHAQTQLIKGKIAEVTGSPVPGVNIILKGTSVGTTSDANGEFSLQASTSDVLVISFIGYQTQEVEVGTQTQINVVLQEDVSTLTEVVVVGYGEQKKKLVTGANVQVAGETLQKQNQVNPLQALQGQAPGVSIMSTSGQPGADMKVVVRGLGTIGNSGPLYVIDGVPNGDISILNPNDIKSIDVLKDAASAAIYGAQAANGVVLVTTKTGSAGKSQVTFDAYTGLQNVNRKADMLNADQYKTIMNEAALNSGSAPIDFSSMNGLADTKWMDYMFKKNAKTSNYTLGITGGSDKSTYAISLGYLNQEGIVGGKAVSNYERYSFRTNSEHKLYDGILKVGQHLNFNYIKNNGVDVGNQYSNTVRGAFNTSPLSPVYSDNNLYDSPYNDTRNSPWYNGDGNPYGFMMTTVNNRNNAQKMLADVFAELAPIKNLKFKSILSLNYYSTDYRSFKPLYQFSVYSYNSDHTTTSQNTSNGNTITWSNTATYDLDLNDHYFSAMIGMETQRFQGSKLSGSNWNLLSQFNDFSHAYLSNTVGQAHLDSDGNVIETRVVGGGPENLYRRVSYFARLSYNYKEKYLFNGTIRRDGSSRFAQGNRWGVFPSFSAGWVLSNENFAAGLSDWMNFFKLRASWGQVGNQDILDFQYAAPINTSTNVSSTNLAANYTFGNNNVNVPGAYPSRFSNPSLKWETSEQTDIGFDAKTLGNRLDIAFDYYIKTTKDWLVTPPILATAGAAAPVINGGSVKNRGVELGLNWSANVGELKYQLGVNGAYNKNTVGAIPTDDGIIHGLTNMLYDNSEEFYRAQNGYAIGYFWGFKTAGLFQSQDDIVAWKEAGNGVLQNDVRPGDVKYVDTNHDGKIDSNDKTDLGHGMPNVTFGFNIGAQYKGFDLSITAYGAAGNKIVQSYRNHANKYANYTTEILDRWTGEGTSNRIPRVTETNVNWQFSDLYVHNGDYLRISNIALGYDLSRLIKSSYLSKMRVYVQGQNLFTFTKYNGMDPEIGYGTDKWVAGVDLGYYPRPKIVMMGVNFKF</sequence>
<protein>
    <submittedName>
        <fullName evidence="13">TonB-linked outer membrane protein, SusC/RagA family</fullName>
    </submittedName>
</protein>
<dbReference type="Pfam" id="PF00593">
    <property type="entry name" value="TonB_dep_Rec_b-barrel"/>
    <property type="match status" value="1"/>
</dbReference>
<evidence type="ECO:0000256" key="3">
    <source>
        <dbReference type="ARBA" id="ARBA00022452"/>
    </source>
</evidence>
<dbReference type="EMBL" id="FQWQ01000002">
    <property type="protein sequence ID" value="SHH16602.1"/>
    <property type="molecule type" value="Genomic_DNA"/>
</dbReference>
<evidence type="ECO:0000259" key="12">
    <source>
        <dbReference type="Pfam" id="PF07715"/>
    </source>
</evidence>
<dbReference type="InterPro" id="IPR023997">
    <property type="entry name" value="TonB-dep_OMP_SusC/RagA_CS"/>
</dbReference>
<evidence type="ECO:0000256" key="1">
    <source>
        <dbReference type="ARBA" id="ARBA00004571"/>
    </source>
</evidence>
<dbReference type="InterPro" id="IPR000531">
    <property type="entry name" value="Beta-barrel_TonB"/>
</dbReference>
<accession>A0A1M5QRA2</accession>
<keyword evidence="3 8" id="KW-1134">Transmembrane beta strand</keyword>
<dbReference type="Pfam" id="PF07715">
    <property type="entry name" value="Plug"/>
    <property type="match status" value="1"/>
</dbReference>
<dbReference type="Gene3D" id="2.170.130.10">
    <property type="entry name" value="TonB-dependent receptor, plug domain"/>
    <property type="match status" value="1"/>
</dbReference>
<evidence type="ECO:0000313" key="14">
    <source>
        <dbReference type="Proteomes" id="UP000184212"/>
    </source>
</evidence>
<evidence type="ECO:0000256" key="10">
    <source>
        <dbReference type="SAM" id="SignalP"/>
    </source>
</evidence>
<dbReference type="OrthoDB" id="9768177at2"/>
<keyword evidence="2 8" id="KW-0813">Transport</keyword>
<keyword evidence="7 8" id="KW-0998">Cell outer membrane</keyword>
<name>A0A1M5QRA2_9BACT</name>
<dbReference type="Gene3D" id="2.60.40.1120">
    <property type="entry name" value="Carboxypeptidase-like, regulatory domain"/>
    <property type="match status" value="1"/>
</dbReference>
<organism evidence="13 14">
    <name type="scientific">Chryseolinea serpens</name>
    <dbReference type="NCBI Taxonomy" id="947013"/>
    <lineage>
        <taxon>Bacteria</taxon>
        <taxon>Pseudomonadati</taxon>
        <taxon>Bacteroidota</taxon>
        <taxon>Cytophagia</taxon>
        <taxon>Cytophagales</taxon>
        <taxon>Fulvivirgaceae</taxon>
        <taxon>Chryseolinea</taxon>
    </lineage>
</organism>
<dbReference type="GO" id="GO:0009279">
    <property type="term" value="C:cell outer membrane"/>
    <property type="evidence" value="ECO:0007669"/>
    <property type="project" value="UniProtKB-SubCell"/>
</dbReference>
<evidence type="ECO:0000256" key="2">
    <source>
        <dbReference type="ARBA" id="ARBA00022448"/>
    </source>
</evidence>
<keyword evidence="5 9" id="KW-0798">TonB box</keyword>
<feature type="signal peptide" evidence="10">
    <location>
        <begin position="1"/>
        <end position="26"/>
    </location>
</feature>
<proteinExistence type="inferred from homology"/>
<dbReference type="AlphaFoldDB" id="A0A1M5QRA2"/>
<keyword evidence="4 8" id="KW-0812">Transmembrane</keyword>
<dbReference type="SUPFAM" id="SSF56935">
    <property type="entry name" value="Porins"/>
    <property type="match status" value="1"/>
</dbReference>
<feature type="domain" description="TonB-dependent receptor-like beta-barrel" evidence="11">
    <location>
        <begin position="379"/>
        <end position="795"/>
    </location>
</feature>
<dbReference type="RefSeq" id="WP_073135490.1">
    <property type="nucleotide sequence ID" value="NZ_FQWQ01000002.1"/>
</dbReference>
<evidence type="ECO:0000256" key="5">
    <source>
        <dbReference type="ARBA" id="ARBA00023077"/>
    </source>
</evidence>
<dbReference type="InterPro" id="IPR036942">
    <property type="entry name" value="Beta-barrel_TonB_sf"/>
</dbReference>
<dbReference type="InterPro" id="IPR023996">
    <property type="entry name" value="TonB-dep_OMP_SusC/RagA"/>
</dbReference>
<dbReference type="Pfam" id="PF13715">
    <property type="entry name" value="CarbopepD_reg_2"/>
    <property type="match status" value="1"/>
</dbReference>
<feature type="chain" id="PRO_5012093100" evidence="10">
    <location>
        <begin position="27"/>
        <end position="1047"/>
    </location>
</feature>
<feature type="domain" description="TonB-dependent receptor plug" evidence="12">
    <location>
        <begin position="123"/>
        <end position="224"/>
    </location>
</feature>